<dbReference type="PROSITE" id="PS51257">
    <property type="entry name" value="PROKAR_LIPOPROTEIN"/>
    <property type="match status" value="1"/>
</dbReference>
<feature type="transmembrane region" description="Helical" evidence="1">
    <location>
        <begin position="6"/>
        <end position="25"/>
    </location>
</feature>
<keyword evidence="1" id="KW-1133">Transmembrane helix</keyword>
<gene>
    <name evidence="2" type="ORF">Q4528_00730</name>
</gene>
<name>A0AAW7YKJ9_9STAP</name>
<evidence type="ECO:0000313" key="3">
    <source>
        <dbReference type="Proteomes" id="UP001170310"/>
    </source>
</evidence>
<keyword evidence="1" id="KW-0472">Membrane</keyword>
<reference evidence="2" key="1">
    <citation type="submission" date="2023-07" db="EMBL/GenBank/DDBJ databases">
        <title>Genome content predicts the carbon catabolic preferences of heterotrophic bacteria.</title>
        <authorList>
            <person name="Gralka M."/>
        </authorList>
    </citation>
    <scope>NUCLEOTIDE SEQUENCE</scope>
    <source>
        <strain evidence="2">E2R20</strain>
    </source>
</reference>
<dbReference type="Proteomes" id="UP001170310">
    <property type="component" value="Unassembled WGS sequence"/>
</dbReference>
<comment type="caution">
    <text evidence="2">The sequence shown here is derived from an EMBL/GenBank/DDBJ whole genome shotgun (WGS) entry which is preliminary data.</text>
</comment>
<accession>A0AAW7YKJ9</accession>
<organism evidence="2 3">
    <name type="scientific">Staphylococcus pasteuri_A</name>
    <dbReference type="NCBI Taxonomy" id="3062664"/>
    <lineage>
        <taxon>Bacteria</taxon>
        <taxon>Bacillati</taxon>
        <taxon>Bacillota</taxon>
        <taxon>Bacilli</taxon>
        <taxon>Bacillales</taxon>
        <taxon>Staphylococcaceae</taxon>
        <taxon>Staphylococcus</taxon>
    </lineage>
</organism>
<protein>
    <submittedName>
        <fullName evidence="2">Type I toxin-antitoxin system Fst family toxin</fullName>
    </submittedName>
</protein>
<evidence type="ECO:0000256" key="1">
    <source>
        <dbReference type="SAM" id="Phobius"/>
    </source>
</evidence>
<dbReference type="AlphaFoldDB" id="A0AAW7YKJ9"/>
<keyword evidence="3" id="KW-1185">Reference proteome</keyword>
<dbReference type="RefSeq" id="WP_108016997.1">
    <property type="nucleotide sequence ID" value="NZ_JAUOQO010000001.1"/>
</dbReference>
<dbReference type="EMBL" id="JAUOQO010000001">
    <property type="protein sequence ID" value="MDO6572676.1"/>
    <property type="molecule type" value="Genomic_DNA"/>
</dbReference>
<sequence>MRDILINILATITSGCIIAWYTNWLRCRNDKNNRRK</sequence>
<dbReference type="NCBIfam" id="NF033608">
    <property type="entry name" value="type_I_tox_Fst"/>
    <property type="match status" value="1"/>
</dbReference>
<proteinExistence type="predicted"/>
<evidence type="ECO:0000313" key="2">
    <source>
        <dbReference type="EMBL" id="MDO6572676.1"/>
    </source>
</evidence>
<keyword evidence="1" id="KW-0812">Transmembrane</keyword>